<sequence>MLKHTHNSSFQSHSANMHHGQMGHDFEQKVGRSTRHVPESDEHNDLIQLHQRRMTAYDDDYDSGIEDMYDDDCPRRDDEELGYLDSGYFPSQPLDVDSDDDEDEDYPSARLTAGKPLSKKHQNYLLTQNGKGWNYRKASVSHNNVPENYVNHPHKIGLSKPTNLFDKIKDRLCDYVDNPILFVRLSCSIALHTVMGTMLASTFLGAGMTLGISAPIVGMVAIPVLGIGAIGGGVLGFYNDFILDKSLLPKDFNWLDGLTRTTYLPKYSFPVA</sequence>
<proteinExistence type="predicted"/>
<dbReference type="Proteomes" id="UP001203338">
    <property type="component" value="Unassembled WGS sequence"/>
</dbReference>
<reference evidence="3 4" key="1">
    <citation type="submission" date="2022-05" db="EMBL/GenBank/DDBJ databases">
        <authorList>
            <person name="Park J.-S."/>
        </authorList>
    </citation>
    <scope>NUCLEOTIDE SEQUENCE [LARGE SCALE GENOMIC DNA]</scope>
    <source>
        <strain evidence="3 4">2012CJ34-2</strain>
    </source>
</reference>
<comment type="caution">
    <text evidence="3">The sequence shown here is derived from an EMBL/GenBank/DDBJ whole genome shotgun (WGS) entry which is preliminary data.</text>
</comment>
<keyword evidence="2" id="KW-0812">Transmembrane</keyword>
<feature type="transmembrane region" description="Helical" evidence="2">
    <location>
        <begin position="189"/>
        <end position="210"/>
    </location>
</feature>
<feature type="compositionally biased region" description="Acidic residues" evidence="1">
    <location>
        <begin position="57"/>
        <end position="71"/>
    </location>
</feature>
<accession>A0ABT0PCC1</accession>
<gene>
    <name evidence="3" type="ORF">M3P05_03125</name>
</gene>
<organism evidence="3 4">
    <name type="scientific">Parendozoicomonas callyspongiae</name>
    <dbReference type="NCBI Taxonomy" id="2942213"/>
    <lineage>
        <taxon>Bacteria</taxon>
        <taxon>Pseudomonadati</taxon>
        <taxon>Pseudomonadota</taxon>
        <taxon>Gammaproteobacteria</taxon>
        <taxon>Oceanospirillales</taxon>
        <taxon>Endozoicomonadaceae</taxon>
        <taxon>Parendozoicomonas</taxon>
    </lineage>
</organism>
<keyword evidence="2" id="KW-0472">Membrane</keyword>
<feature type="compositionally biased region" description="Acidic residues" evidence="1">
    <location>
        <begin position="96"/>
        <end position="106"/>
    </location>
</feature>
<feature type="transmembrane region" description="Helical" evidence="2">
    <location>
        <begin position="216"/>
        <end position="238"/>
    </location>
</feature>
<evidence type="ECO:0000256" key="1">
    <source>
        <dbReference type="SAM" id="MobiDB-lite"/>
    </source>
</evidence>
<protein>
    <submittedName>
        <fullName evidence="3">Uncharacterized protein</fullName>
    </submittedName>
</protein>
<name>A0ABT0PCC1_9GAMM</name>
<feature type="region of interest" description="Disordered" evidence="1">
    <location>
        <begin position="57"/>
        <end position="114"/>
    </location>
</feature>
<evidence type="ECO:0000313" key="3">
    <source>
        <dbReference type="EMBL" id="MCL6268943.1"/>
    </source>
</evidence>
<dbReference type="EMBL" id="JAMFLX010000003">
    <property type="protein sequence ID" value="MCL6268943.1"/>
    <property type="molecule type" value="Genomic_DNA"/>
</dbReference>
<feature type="region of interest" description="Disordered" evidence="1">
    <location>
        <begin position="1"/>
        <end position="20"/>
    </location>
</feature>
<dbReference type="RefSeq" id="WP_249697774.1">
    <property type="nucleotide sequence ID" value="NZ_JAMFLX010000003.1"/>
</dbReference>
<keyword evidence="4" id="KW-1185">Reference proteome</keyword>
<evidence type="ECO:0000256" key="2">
    <source>
        <dbReference type="SAM" id="Phobius"/>
    </source>
</evidence>
<keyword evidence="2" id="KW-1133">Transmembrane helix</keyword>
<evidence type="ECO:0000313" key="4">
    <source>
        <dbReference type="Proteomes" id="UP001203338"/>
    </source>
</evidence>